<keyword evidence="3" id="KW-1185">Reference proteome</keyword>
<dbReference type="PANTHER" id="PTHR42879">
    <property type="entry name" value="3-OXOACYL-(ACYL-CARRIER-PROTEIN) REDUCTASE"/>
    <property type="match status" value="1"/>
</dbReference>
<dbReference type="InterPro" id="IPR011294">
    <property type="entry name" value="3-OHbutyrate_DH"/>
</dbReference>
<dbReference type="PANTHER" id="PTHR42879:SF2">
    <property type="entry name" value="3-OXOACYL-[ACYL-CARRIER-PROTEIN] REDUCTASE FABG"/>
    <property type="match status" value="1"/>
</dbReference>
<sequence>MGAFSGRTVLVTGAGSGIGLAMARAFAREGARVLVHDVRDASRLAEELGGVFLQADLADPKEVEALGKEAAAMGVDILVNNAGFQHIAPVEEFPLEVWQRMLQVMLTAPFQLTQALLPGMKRRGWGRILNIASIHGLVASPFKSAYISAKHGLLGLTKTVALEAGPYGVTANAIAPAYVRTPLVEGQIQDQAKTLGIPPAEVAEKVFLAQAAIKRLIAPEEVAELALFLASEKASAITGAVFPIDLGWTAR</sequence>
<proteinExistence type="inferred from homology"/>
<reference evidence="3" key="1">
    <citation type="submission" date="2016-10" db="EMBL/GenBank/DDBJ databases">
        <authorList>
            <person name="Varghese N."/>
            <person name="Submissions S."/>
        </authorList>
    </citation>
    <scope>NUCLEOTIDE SEQUENCE [LARGE SCALE GENOMIC DNA]</scope>
    <source>
        <strain evidence="3">CGMCC 1.6992</strain>
    </source>
</reference>
<dbReference type="Gene3D" id="3.40.50.720">
    <property type="entry name" value="NAD(P)-binding Rossmann-like Domain"/>
    <property type="match status" value="1"/>
</dbReference>
<gene>
    <name evidence="2" type="ORF">SAMN04488243_10870</name>
</gene>
<dbReference type="NCBIfam" id="NF009093">
    <property type="entry name" value="PRK12429.1"/>
    <property type="match status" value="1"/>
</dbReference>
<dbReference type="SUPFAM" id="SSF51735">
    <property type="entry name" value="NAD(P)-binding Rossmann-fold domains"/>
    <property type="match status" value="1"/>
</dbReference>
<evidence type="ECO:0000313" key="2">
    <source>
        <dbReference type="EMBL" id="SDE73690.1"/>
    </source>
</evidence>
<dbReference type="GO" id="GO:0003858">
    <property type="term" value="F:3-hydroxybutyrate dehydrogenase activity"/>
    <property type="evidence" value="ECO:0007669"/>
    <property type="project" value="InterPro"/>
</dbReference>
<dbReference type="PRINTS" id="PR00081">
    <property type="entry name" value="GDHRDH"/>
</dbReference>
<dbReference type="InterPro" id="IPR002347">
    <property type="entry name" value="SDR_fam"/>
</dbReference>
<dbReference type="STRING" id="482827.SAMN04488243_10870"/>
<dbReference type="Proteomes" id="UP000199446">
    <property type="component" value="Unassembled WGS sequence"/>
</dbReference>
<dbReference type="InterPro" id="IPR050259">
    <property type="entry name" value="SDR"/>
</dbReference>
<dbReference type="InterPro" id="IPR036291">
    <property type="entry name" value="NAD(P)-bd_dom_sf"/>
</dbReference>
<dbReference type="NCBIfam" id="TIGR01963">
    <property type="entry name" value="PHB_DH"/>
    <property type="match status" value="1"/>
</dbReference>
<dbReference type="FunFam" id="3.40.50.720:FF:000084">
    <property type="entry name" value="Short-chain dehydrogenase reductase"/>
    <property type="match status" value="1"/>
</dbReference>
<dbReference type="AlphaFoldDB" id="A0A1G7FCP9"/>
<dbReference type="Pfam" id="PF13561">
    <property type="entry name" value="adh_short_C2"/>
    <property type="match status" value="1"/>
</dbReference>
<dbReference type="EMBL" id="FNBC01000008">
    <property type="protein sequence ID" value="SDE73690.1"/>
    <property type="molecule type" value="Genomic_DNA"/>
</dbReference>
<dbReference type="PRINTS" id="PR00080">
    <property type="entry name" value="SDRFAMILY"/>
</dbReference>
<name>A0A1G7FCP9_9DEIN</name>
<accession>A0A1G7FCP9</accession>
<organism evidence="2 3">
    <name type="scientific">Thermus arciformis</name>
    <dbReference type="NCBI Taxonomy" id="482827"/>
    <lineage>
        <taxon>Bacteria</taxon>
        <taxon>Thermotogati</taxon>
        <taxon>Deinococcota</taxon>
        <taxon>Deinococci</taxon>
        <taxon>Thermales</taxon>
        <taxon>Thermaceae</taxon>
        <taxon>Thermus</taxon>
    </lineage>
</organism>
<evidence type="ECO:0000256" key="1">
    <source>
        <dbReference type="ARBA" id="ARBA00006484"/>
    </source>
</evidence>
<dbReference type="OrthoDB" id="9803333at2"/>
<dbReference type="RefSeq" id="WP_093006317.1">
    <property type="nucleotide sequence ID" value="NZ_FNBC01000008.1"/>
</dbReference>
<evidence type="ECO:0000313" key="3">
    <source>
        <dbReference type="Proteomes" id="UP000199446"/>
    </source>
</evidence>
<comment type="similarity">
    <text evidence="1">Belongs to the short-chain dehydrogenases/reductases (SDR) family.</text>
</comment>
<protein>
    <submittedName>
        <fullName evidence="2">3-hydroxybutyrate dehydrogenase</fullName>
    </submittedName>
</protein>